<keyword evidence="4" id="KW-1185">Reference proteome</keyword>
<reference evidence="3 4" key="1">
    <citation type="submission" date="2012-03" db="EMBL/GenBank/DDBJ databases">
        <title>The Genome Sequence of Bartonella melophagi K-2C.</title>
        <authorList>
            <consortium name="The Broad Institute Genome Sequencing Platform"/>
            <consortium name="The Broad Institute Genome Sequencing Center for Infectious Disease"/>
            <person name="Feldgarden M."/>
            <person name="Kirby J."/>
            <person name="Kosoy M."/>
            <person name="Birtles R."/>
            <person name="Probert W.S."/>
            <person name="Chiaraviglio L."/>
            <person name="Young S.K."/>
            <person name="Zeng Q."/>
            <person name="Gargeya S."/>
            <person name="Fitzgerald M."/>
            <person name="Haas B."/>
            <person name="Abouelleil A."/>
            <person name="Alvarado L."/>
            <person name="Arachchi H.M."/>
            <person name="Berlin A."/>
            <person name="Chapman S.B."/>
            <person name="Gearin G."/>
            <person name="Goldberg J."/>
            <person name="Griggs A."/>
            <person name="Gujja S."/>
            <person name="Hansen M."/>
            <person name="Heiman D."/>
            <person name="Howarth C."/>
            <person name="Larimer J."/>
            <person name="Lui A."/>
            <person name="MacDonald P.J.P."/>
            <person name="McCowen C."/>
            <person name="Montmayeur A."/>
            <person name="Murphy C."/>
            <person name="Neiman D."/>
            <person name="Pearson M."/>
            <person name="Priest M."/>
            <person name="Roberts A."/>
            <person name="Saif S."/>
            <person name="Shea T."/>
            <person name="Sisk P."/>
            <person name="Stolte C."/>
            <person name="Sykes S."/>
            <person name="Wortman J."/>
            <person name="Nusbaum C."/>
            <person name="Birren B."/>
        </authorList>
    </citation>
    <scope>NUCLEOTIDE SEQUENCE [LARGE SCALE GENOMIC DNA]</scope>
    <source>
        <strain evidence="3 4">K-2C</strain>
    </source>
</reference>
<keyword evidence="1" id="KW-0812">Transmembrane</keyword>
<feature type="domain" description="DUF6460" evidence="2">
    <location>
        <begin position="58"/>
        <end position="91"/>
    </location>
</feature>
<dbReference type="RefSeq" id="WP_007476725.1">
    <property type="nucleotide sequence ID" value="NZ_JH725081.1"/>
</dbReference>
<proteinExistence type="predicted"/>
<sequence length="93" mass="10696">MKNRKNSHNSFHSFLGGTPGRIAVKLLILSFFTGIAINILGWTPIDLIWEIIDFLQSLWETGFMTFVNLFHVTLAGAVIVMPVFLFLRIFRRK</sequence>
<evidence type="ECO:0000313" key="4">
    <source>
        <dbReference type="Proteomes" id="UP000009017"/>
    </source>
</evidence>
<feature type="transmembrane region" description="Helical" evidence="1">
    <location>
        <begin position="63"/>
        <end position="87"/>
    </location>
</feature>
<dbReference type="eggNOG" id="ENOG5032ZW8">
    <property type="taxonomic scope" value="Bacteria"/>
</dbReference>
<name>J1K1N8_9HYPH</name>
<keyword evidence="1" id="KW-0472">Membrane</keyword>
<dbReference type="Proteomes" id="UP000009017">
    <property type="component" value="Unassembled WGS sequence"/>
</dbReference>
<dbReference type="EMBL" id="AIMA01000004">
    <property type="protein sequence ID" value="EJF91372.1"/>
    <property type="molecule type" value="Genomic_DNA"/>
</dbReference>
<dbReference type="PATRIC" id="fig|1094557.3.peg.470"/>
<accession>J1K1N8</accession>
<dbReference type="OrthoDB" id="8480887at2"/>
<organism evidence="3 4">
    <name type="scientific">Bartonella melophagi K-2C</name>
    <dbReference type="NCBI Taxonomy" id="1094557"/>
    <lineage>
        <taxon>Bacteria</taxon>
        <taxon>Pseudomonadati</taxon>
        <taxon>Pseudomonadota</taxon>
        <taxon>Alphaproteobacteria</taxon>
        <taxon>Hyphomicrobiales</taxon>
        <taxon>Bartonellaceae</taxon>
        <taxon>Bartonella</taxon>
    </lineage>
</organism>
<dbReference type="InterPro" id="IPR045594">
    <property type="entry name" value="DUF6460"/>
</dbReference>
<dbReference type="AlphaFoldDB" id="J1K1N8"/>
<gene>
    <name evidence="3" type="ORF">ME3_00438</name>
</gene>
<dbReference type="Pfam" id="PF20061">
    <property type="entry name" value="DUF6460"/>
    <property type="match status" value="1"/>
</dbReference>
<evidence type="ECO:0000256" key="1">
    <source>
        <dbReference type="SAM" id="Phobius"/>
    </source>
</evidence>
<protein>
    <recommendedName>
        <fullName evidence="2">DUF6460 domain-containing protein</fullName>
    </recommendedName>
</protein>
<feature type="transmembrane region" description="Helical" evidence="1">
    <location>
        <begin position="22"/>
        <end position="43"/>
    </location>
</feature>
<evidence type="ECO:0000313" key="3">
    <source>
        <dbReference type="EMBL" id="EJF91372.1"/>
    </source>
</evidence>
<evidence type="ECO:0000259" key="2">
    <source>
        <dbReference type="Pfam" id="PF20061"/>
    </source>
</evidence>
<keyword evidence="1" id="KW-1133">Transmembrane helix</keyword>
<comment type="caution">
    <text evidence="3">The sequence shown here is derived from an EMBL/GenBank/DDBJ whole genome shotgun (WGS) entry which is preliminary data.</text>
</comment>
<dbReference type="HOGENOM" id="CLU_167396_0_0_5"/>